<reference evidence="1" key="1">
    <citation type="submission" date="2021-02" db="EMBL/GenBank/DDBJ databases">
        <authorList>
            <person name="Nowell W R."/>
        </authorList>
    </citation>
    <scope>NUCLEOTIDE SEQUENCE</scope>
</reference>
<protein>
    <submittedName>
        <fullName evidence="1">Uncharacterized protein</fullName>
    </submittedName>
</protein>
<dbReference type="Proteomes" id="UP000681720">
    <property type="component" value="Unassembled WGS sequence"/>
</dbReference>
<evidence type="ECO:0000313" key="1">
    <source>
        <dbReference type="EMBL" id="CAF5044308.1"/>
    </source>
</evidence>
<dbReference type="EMBL" id="CAJOBJ010226139">
    <property type="protein sequence ID" value="CAF5044308.1"/>
    <property type="molecule type" value="Genomic_DNA"/>
</dbReference>
<name>A0A8S3DWC1_9BILA</name>
<sequence length="69" mass="7612">MLSGAVQEQIPERYVDVRNSQASLRERIQGFEEKPLVSLEAAIVPLINVIQDVEDMVAIVKADCQTSIG</sequence>
<organism evidence="1 2">
    <name type="scientific">Rotaria magnacalcarata</name>
    <dbReference type="NCBI Taxonomy" id="392030"/>
    <lineage>
        <taxon>Eukaryota</taxon>
        <taxon>Metazoa</taxon>
        <taxon>Spiralia</taxon>
        <taxon>Gnathifera</taxon>
        <taxon>Rotifera</taxon>
        <taxon>Eurotatoria</taxon>
        <taxon>Bdelloidea</taxon>
        <taxon>Philodinida</taxon>
        <taxon>Philodinidae</taxon>
        <taxon>Rotaria</taxon>
    </lineage>
</organism>
<comment type="caution">
    <text evidence="1">The sequence shown here is derived from an EMBL/GenBank/DDBJ whole genome shotgun (WGS) entry which is preliminary data.</text>
</comment>
<gene>
    <name evidence="1" type="ORF">GIL414_LOCUS59601</name>
</gene>
<feature type="non-terminal residue" evidence="1">
    <location>
        <position position="69"/>
    </location>
</feature>
<evidence type="ECO:0000313" key="2">
    <source>
        <dbReference type="Proteomes" id="UP000681720"/>
    </source>
</evidence>
<proteinExistence type="predicted"/>
<dbReference type="AlphaFoldDB" id="A0A8S3DWC1"/>
<accession>A0A8S3DWC1</accession>